<dbReference type="PANTHER" id="PTHR30004">
    <property type="entry name" value="4-HYDROXYTHREONINE-4-PHOSPHATE DEHYDROGENASE"/>
    <property type="match status" value="1"/>
</dbReference>
<dbReference type="GO" id="GO:0046872">
    <property type="term" value="F:metal ion binding"/>
    <property type="evidence" value="ECO:0007669"/>
    <property type="project" value="UniProtKB-KW"/>
</dbReference>
<protein>
    <submittedName>
        <fullName evidence="4">4-hydroxythreonine-4-phosphate dehydrogenase</fullName>
        <ecNumber evidence="4">1.1.1.262</ecNumber>
    </submittedName>
</protein>
<dbReference type="PANTHER" id="PTHR30004:SF6">
    <property type="entry name" value="D-THREONATE 4-PHOSPHATE DEHYDROGENASE"/>
    <property type="match status" value="1"/>
</dbReference>
<evidence type="ECO:0000256" key="2">
    <source>
        <dbReference type="ARBA" id="ARBA00023002"/>
    </source>
</evidence>
<organism evidence="4">
    <name type="scientific">hydrothermal vent metagenome</name>
    <dbReference type="NCBI Taxonomy" id="652676"/>
    <lineage>
        <taxon>unclassified sequences</taxon>
        <taxon>metagenomes</taxon>
        <taxon>ecological metagenomes</taxon>
    </lineage>
</organism>
<dbReference type="AlphaFoldDB" id="A0A3B0SYX9"/>
<keyword evidence="3" id="KW-0520">NAD</keyword>
<keyword evidence="1" id="KW-0479">Metal-binding</keyword>
<proteinExistence type="predicted"/>
<dbReference type="GO" id="GO:0051287">
    <property type="term" value="F:NAD binding"/>
    <property type="evidence" value="ECO:0007669"/>
    <property type="project" value="InterPro"/>
</dbReference>
<dbReference type="NCBIfam" id="NF003699">
    <property type="entry name" value="PRK05312.1"/>
    <property type="match status" value="1"/>
</dbReference>
<evidence type="ECO:0000256" key="1">
    <source>
        <dbReference type="ARBA" id="ARBA00022723"/>
    </source>
</evidence>
<reference evidence="4" key="1">
    <citation type="submission" date="2018-06" db="EMBL/GenBank/DDBJ databases">
        <authorList>
            <person name="Zhirakovskaya E."/>
        </authorList>
    </citation>
    <scope>NUCLEOTIDE SEQUENCE</scope>
</reference>
<evidence type="ECO:0000256" key="3">
    <source>
        <dbReference type="ARBA" id="ARBA00023027"/>
    </source>
</evidence>
<dbReference type="EC" id="1.1.1.262" evidence="4"/>
<sequence length="311" mass="33866">MLSSTINRPLPLALSMGEPSGIGPEIILKSWHMRHKADLPSFFVVGSKDIFLKTAQKLGLDTTLQVITSPDETSMVFPDALPIIDLGFTADFDFGTASIDTAPVVVKAIEKAVDLIFDHQAMGLVTAPIQKSSLYDAGFSYPGHTEYLAELCHSKSGKFETPVMMLVSGQLRVIPLTIHMPLARVPQSITADLIENTCQKIHMALIQDFNLENPRITVAGLNPHAGENNAMGNEDTQIIRPAIDRLRDRGMNIDGPLPADTLFHTAARNQYDAALCMYHDQALIPVKTLDFDGGVNVTIGLPMVRTSPDHG</sequence>
<dbReference type="EMBL" id="UOEJ01000274">
    <property type="protein sequence ID" value="VAW07432.1"/>
    <property type="molecule type" value="Genomic_DNA"/>
</dbReference>
<gene>
    <name evidence="4" type="ORF">MNBD_ALPHA01-1088</name>
</gene>
<dbReference type="GO" id="GO:0050570">
    <property type="term" value="F:4-hydroxythreonine-4-phosphate dehydrogenase activity"/>
    <property type="evidence" value="ECO:0007669"/>
    <property type="project" value="UniProtKB-EC"/>
</dbReference>
<dbReference type="Gene3D" id="3.40.718.10">
    <property type="entry name" value="Isopropylmalate Dehydrogenase"/>
    <property type="match status" value="1"/>
</dbReference>
<name>A0A3B0SYX9_9ZZZZ</name>
<evidence type="ECO:0000313" key="4">
    <source>
        <dbReference type="EMBL" id="VAW07432.1"/>
    </source>
</evidence>
<dbReference type="Pfam" id="PF04166">
    <property type="entry name" value="PdxA"/>
    <property type="match status" value="1"/>
</dbReference>
<dbReference type="NCBIfam" id="TIGR00557">
    <property type="entry name" value="pdxA"/>
    <property type="match status" value="1"/>
</dbReference>
<keyword evidence="2 4" id="KW-0560">Oxidoreductase</keyword>
<feature type="non-terminal residue" evidence="4">
    <location>
        <position position="311"/>
    </location>
</feature>
<accession>A0A3B0SYX9</accession>
<dbReference type="SUPFAM" id="SSF53659">
    <property type="entry name" value="Isocitrate/Isopropylmalate dehydrogenase-like"/>
    <property type="match status" value="1"/>
</dbReference>
<dbReference type="InterPro" id="IPR005255">
    <property type="entry name" value="PdxA_fam"/>
</dbReference>